<dbReference type="Proteomes" id="UP000677537">
    <property type="component" value="Unassembled WGS sequence"/>
</dbReference>
<keyword evidence="2" id="KW-1185">Reference proteome</keyword>
<dbReference type="InterPro" id="IPR017748">
    <property type="entry name" value="TagF"/>
</dbReference>
<dbReference type="EMBL" id="JAGIZA010000002">
    <property type="protein sequence ID" value="MBP0491780.1"/>
    <property type="molecule type" value="Genomic_DNA"/>
</dbReference>
<dbReference type="PIRSF" id="PIRSF029287">
    <property type="entry name" value="UCP029287"/>
    <property type="match status" value="1"/>
</dbReference>
<protein>
    <submittedName>
        <fullName evidence="1">Type VI secretion system-associated protein TagF</fullName>
    </submittedName>
</protein>
<comment type="caution">
    <text evidence="1">The sequence shown here is derived from an EMBL/GenBank/DDBJ whole genome shotgun (WGS) entry which is preliminary data.</text>
</comment>
<organism evidence="1 2">
    <name type="scientific">Roseomonas indoligenes</name>
    <dbReference type="NCBI Taxonomy" id="2820811"/>
    <lineage>
        <taxon>Bacteria</taxon>
        <taxon>Pseudomonadati</taxon>
        <taxon>Pseudomonadota</taxon>
        <taxon>Alphaproteobacteria</taxon>
        <taxon>Acetobacterales</taxon>
        <taxon>Roseomonadaceae</taxon>
        <taxon>Roseomonas</taxon>
    </lineage>
</organism>
<dbReference type="AlphaFoldDB" id="A0A940MXY3"/>
<proteinExistence type="predicted"/>
<sequence length="214" mass="22575">MPAGGVASPSGPGPGMGAVVRAGVFGKLPARGDFLRLGLPRDFVDAWDLWWQRGLLSVREIAGEDWVAAWLEAPVWRFVLPPGLLGRDGVAGVWLPSVDRAGRYFPLTVAAVAPFDWAERPGDLHGFLAGAEQAGLDALEKDLDPDAVLGLAMAALEGSGGPAAQQQVVAERGLAAWWTEGAPRVAPRAERGRRLPEGRAFAGLIDDGWGVDRG</sequence>
<dbReference type="Pfam" id="PF09867">
    <property type="entry name" value="TagF_N"/>
    <property type="match status" value="1"/>
</dbReference>
<dbReference type="NCBIfam" id="TIGR03373">
    <property type="entry name" value="VI_minor_4"/>
    <property type="match status" value="1"/>
</dbReference>
<reference evidence="1" key="1">
    <citation type="submission" date="2021-03" db="EMBL/GenBank/DDBJ databases">
        <authorList>
            <person name="So Y."/>
        </authorList>
    </citation>
    <scope>NUCLEOTIDE SEQUENCE</scope>
    <source>
        <strain evidence="1">SG15</strain>
    </source>
</reference>
<dbReference type="Gene3D" id="3.40.1730.10">
    <property type="entry name" value="pa0076 domain"/>
    <property type="match status" value="1"/>
</dbReference>
<evidence type="ECO:0000313" key="2">
    <source>
        <dbReference type="Proteomes" id="UP000677537"/>
    </source>
</evidence>
<evidence type="ECO:0000313" key="1">
    <source>
        <dbReference type="EMBL" id="MBP0491780.1"/>
    </source>
</evidence>
<name>A0A940MXY3_9PROT</name>
<accession>A0A940MXY3</accession>
<dbReference type="InterPro" id="IPR038225">
    <property type="entry name" value="TagF_sf"/>
</dbReference>
<gene>
    <name evidence="1" type="primary">tagF</name>
    <name evidence="1" type="ORF">J5Y10_03200</name>
</gene>